<feature type="domain" description="RNA polymerase sigma-70 region 2" evidence="5">
    <location>
        <begin position="26"/>
        <end position="91"/>
    </location>
</feature>
<organism evidence="7 8">
    <name type="scientific">Bacteroides eggerthii</name>
    <dbReference type="NCBI Taxonomy" id="28111"/>
    <lineage>
        <taxon>Bacteria</taxon>
        <taxon>Pseudomonadati</taxon>
        <taxon>Bacteroidota</taxon>
        <taxon>Bacteroidia</taxon>
        <taxon>Bacteroidales</taxon>
        <taxon>Bacteroidaceae</taxon>
        <taxon>Bacteroides</taxon>
    </lineage>
</organism>
<proteinExistence type="inferred from homology"/>
<dbReference type="NCBIfam" id="TIGR02937">
    <property type="entry name" value="sigma70-ECF"/>
    <property type="match status" value="1"/>
</dbReference>
<dbReference type="Pfam" id="PF04542">
    <property type="entry name" value="Sigma70_r2"/>
    <property type="match status" value="1"/>
</dbReference>
<dbReference type="InterPro" id="IPR013324">
    <property type="entry name" value="RNA_pol_sigma_r3/r4-like"/>
</dbReference>
<evidence type="ECO:0000256" key="3">
    <source>
        <dbReference type="ARBA" id="ARBA00023082"/>
    </source>
</evidence>
<keyword evidence="4" id="KW-0804">Transcription</keyword>
<name>A0A7X9SAE7_9BACE</name>
<dbReference type="Pfam" id="PF08281">
    <property type="entry name" value="Sigma70_r4_2"/>
    <property type="match status" value="1"/>
</dbReference>
<evidence type="ECO:0000259" key="6">
    <source>
        <dbReference type="Pfam" id="PF08281"/>
    </source>
</evidence>
<dbReference type="EMBL" id="JABAGL010000007">
    <property type="protein sequence ID" value="NME85627.1"/>
    <property type="molecule type" value="Genomic_DNA"/>
</dbReference>
<dbReference type="PANTHER" id="PTHR43133">
    <property type="entry name" value="RNA POLYMERASE ECF-TYPE SIGMA FACTO"/>
    <property type="match status" value="1"/>
</dbReference>
<dbReference type="NCBIfam" id="TIGR02985">
    <property type="entry name" value="Sig70_bacteroi1"/>
    <property type="match status" value="1"/>
</dbReference>
<gene>
    <name evidence="7" type="ORF">HF841_06255</name>
</gene>
<evidence type="ECO:0000256" key="1">
    <source>
        <dbReference type="ARBA" id="ARBA00010641"/>
    </source>
</evidence>
<dbReference type="InterPro" id="IPR013325">
    <property type="entry name" value="RNA_pol_sigma_r2"/>
</dbReference>
<dbReference type="CDD" id="cd06171">
    <property type="entry name" value="Sigma70_r4"/>
    <property type="match status" value="1"/>
</dbReference>
<comment type="similarity">
    <text evidence="1">Belongs to the sigma-70 factor family. ECF subfamily.</text>
</comment>
<dbReference type="Gene3D" id="1.10.1740.10">
    <property type="match status" value="1"/>
</dbReference>
<protein>
    <submittedName>
        <fullName evidence="7">RNA polymerase sigma-70 factor</fullName>
    </submittedName>
</protein>
<dbReference type="SUPFAM" id="SSF88659">
    <property type="entry name" value="Sigma3 and sigma4 domains of RNA polymerase sigma factors"/>
    <property type="match status" value="1"/>
</dbReference>
<dbReference type="InterPro" id="IPR036388">
    <property type="entry name" value="WH-like_DNA-bd_sf"/>
</dbReference>
<dbReference type="PANTHER" id="PTHR43133:SF46">
    <property type="entry name" value="RNA POLYMERASE SIGMA-70 FACTOR ECF SUBFAMILY"/>
    <property type="match status" value="1"/>
</dbReference>
<evidence type="ECO:0000256" key="2">
    <source>
        <dbReference type="ARBA" id="ARBA00023015"/>
    </source>
</evidence>
<dbReference type="RefSeq" id="WP_168947406.1">
    <property type="nucleotide sequence ID" value="NZ_JABAGL010000007.1"/>
</dbReference>
<keyword evidence="2" id="KW-0805">Transcription regulation</keyword>
<evidence type="ECO:0000259" key="5">
    <source>
        <dbReference type="Pfam" id="PF04542"/>
    </source>
</evidence>
<reference evidence="7 8" key="1">
    <citation type="submission" date="2020-04" db="EMBL/GenBank/DDBJ databases">
        <authorList>
            <person name="Hitch T.C.A."/>
            <person name="Wylensek D."/>
            <person name="Clavel T."/>
        </authorList>
    </citation>
    <scope>NUCLEOTIDE SEQUENCE [LARGE SCALE GENOMIC DNA]</scope>
    <source>
        <strain evidence="7 8">WCA3-601-WT-5E</strain>
    </source>
</reference>
<keyword evidence="3" id="KW-0731">Sigma factor</keyword>
<dbReference type="Proteomes" id="UP000520291">
    <property type="component" value="Unassembled WGS sequence"/>
</dbReference>
<sequence>MTEQEVRRYLRQMKDESSEQAFRGFYDLTYDRLFRIAYYYVKREEWAQEIVLDVFMRLWDQRKKLPEINNIEDYCFILTKNASLNYLEKEAKHMSQSSGQLSESTSHTDSPEETLISDELFARYVKALDRLPERCREVFIRIREEKQSYAQVADELGISVKTVDAQLQKALTRLREMLFP</sequence>
<dbReference type="GO" id="GO:0006352">
    <property type="term" value="P:DNA-templated transcription initiation"/>
    <property type="evidence" value="ECO:0007669"/>
    <property type="project" value="InterPro"/>
</dbReference>
<dbReference type="GO" id="GO:0003677">
    <property type="term" value="F:DNA binding"/>
    <property type="evidence" value="ECO:0007669"/>
    <property type="project" value="InterPro"/>
</dbReference>
<dbReference type="InterPro" id="IPR014327">
    <property type="entry name" value="RNA_pol_sigma70_bacteroid"/>
</dbReference>
<accession>A0A7X9SAE7</accession>
<dbReference type="GO" id="GO:0016987">
    <property type="term" value="F:sigma factor activity"/>
    <property type="evidence" value="ECO:0007669"/>
    <property type="project" value="UniProtKB-KW"/>
</dbReference>
<dbReference type="SUPFAM" id="SSF88946">
    <property type="entry name" value="Sigma2 domain of RNA polymerase sigma factors"/>
    <property type="match status" value="1"/>
</dbReference>
<dbReference type="Gene3D" id="1.10.10.10">
    <property type="entry name" value="Winged helix-like DNA-binding domain superfamily/Winged helix DNA-binding domain"/>
    <property type="match status" value="1"/>
</dbReference>
<dbReference type="InterPro" id="IPR013249">
    <property type="entry name" value="RNA_pol_sigma70_r4_t2"/>
</dbReference>
<dbReference type="InterPro" id="IPR039425">
    <property type="entry name" value="RNA_pol_sigma-70-like"/>
</dbReference>
<dbReference type="AlphaFoldDB" id="A0A7X9SAE7"/>
<evidence type="ECO:0000313" key="8">
    <source>
        <dbReference type="Proteomes" id="UP000520291"/>
    </source>
</evidence>
<dbReference type="InterPro" id="IPR007627">
    <property type="entry name" value="RNA_pol_sigma70_r2"/>
</dbReference>
<dbReference type="InterPro" id="IPR014284">
    <property type="entry name" value="RNA_pol_sigma-70_dom"/>
</dbReference>
<feature type="domain" description="RNA polymerase sigma factor 70 region 4 type 2" evidence="6">
    <location>
        <begin position="124"/>
        <end position="174"/>
    </location>
</feature>
<evidence type="ECO:0000313" key="7">
    <source>
        <dbReference type="EMBL" id="NME85627.1"/>
    </source>
</evidence>
<comment type="caution">
    <text evidence="7">The sequence shown here is derived from an EMBL/GenBank/DDBJ whole genome shotgun (WGS) entry which is preliminary data.</text>
</comment>
<evidence type="ECO:0000256" key="4">
    <source>
        <dbReference type="ARBA" id="ARBA00023163"/>
    </source>
</evidence>